<reference evidence="3" key="2">
    <citation type="journal article" date="2021" name="Mar. Drugs">
        <title>Genome Reduction and Secondary Metabolism of the Marine Sponge-Associated Cyanobacterium Leptothoe.</title>
        <authorList>
            <person name="Konstantinou D."/>
            <person name="Popin R.V."/>
            <person name="Fewer D.P."/>
            <person name="Sivonen K."/>
            <person name="Gkelis S."/>
        </authorList>
    </citation>
    <scope>NUCLEOTIDE SEQUENCE</scope>
    <source>
        <strain evidence="3">TAU-MAC 1115</strain>
    </source>
</reference>
<protein>
    <submittedName>
        <fullName evidence="3">DUF4157 domain-containing protein</fullName>
    </submittedName>
</protein>
<gene>
    <name evidence="3" type="ORF">IXB50_03650</name>
</gene>
<proteinExistence type="predicted"/>
<evidence type="ECO:0000313" key="3">
    <source>
        <dbReference type="EMBL" id="MBT9314515.1"/>
    </source>
</evidence>
<dbReference type="Proteomes" id="UP000717364">
    <property type="component" value="Unassembled WGS sequence"/>
</dbReference>
<feature type="region of interest" description="Disordered" evidence="1">
    <location>
        <begin position="1"/>
        <end position="44"/>
    </location>
</feature>
<keyword evidence="4" id="KW-1185">Reference proteome</keyword>
<feature type="compositionally biased region" description="Basic residues" evidence="1">
    <location>
        <begin position="1"/>
        <end position="11"/>
    </location>
</feature>
<sequence length="196" mass="21510">MLAPKDRKRNRPGSEPTTADNFFAPSWKKGLTSQTATSPVQQQVAVNQAKSSGLPAYDVTEMLQTSPAQLSTARTDPKSPLQLQPENAPVKNRTGMPDRLKAGLEQMSGFDLSDVRVHHNSAKPAQLNAHAYAQGQNIHLAPGQDRQLPHEGWHVVQQMQGRVKPTMTLQGEAINDDVALEREADRMGAKAARSFW</sequence>
<feature type="region of interest" description="Disordered" evidence="1">
    <location>
        <begin position="62"/>
        <end position="94"/>
    </location>
</feature>
<feature type="domain" description="eCIS core" evidence="2">
    <location>
        <begin position="96"/>
        <end position="161"/>
    </location>
</feature>
<dbReference type="InterPro" id="IPR025295">
    <property type="entry name" value="eCIS_core_dom"/>
</dbReference>
<comment type="caution">
    <text evidence="3">The sequence shown here is derived from an EMBL/GenBank/DDBJ whole genome shotgun (WGS) entry which is preliminary data.</text>
</comment>
<dbReference type="Pfam" id="PF13699">
    <property type="entry name" value="eCIS_core"/>
    <property type="match status" value="1"/>
</dbReference>
<feature type="compositionally biased region" description="Polar residues" evidence="1">
    <location>
        <begin position="31"/>
        <end position="44"/>
    </location>
</feature>
<evidence type="ECO:0000313" key="4">
    <source>
        <dbReference type="Proteomes" id="UP000717364"/>
    </source>
</evidence>
<reference evidence="3" key="1">
    <citation type="submission" date="2020-11" db="EMBL/GenBank/DDBJ databases">
        <authorList>
            <person name="Konstantinou D."/>
            <person name="Gkelis S."/>
            <person name="Popin R."/>
            <person name="Fewer D."/>
            <person name="Sivonen K."/>
        </authorList>
    </citation>
    <scope>NUCLEOTIDE SEQUENCE</scope>
    <source>
        <strain evidence="3">TAU-MAC 1115</strain>
    </source>
</reference>
<dbReference type="EMBL" id="JADOES010000004">
    <property type="protein sequence ID" value="MBT9314515.1"/>
    <property type="molecule type" value="Genomic_DNA"/>
</dbReference>
<evidence type="ECO:0000256" key="1">
    <source>
        <dbReference type="SAM" id="MobiDB-lite"/>
    </source>
</evidence>
<dbReference type="AlphaFoldDB" id="A0A947GFV1"/>
<accession>A0A947GFV1</accession>
<organism evidence="3 4">
    <name type="scientific">Leptothoe spongobia TAU-MAC 1115</name>
    <dbReference type="NCBI Taxonomy" id="1967444"/>
    <lineage>
        <taxon>Bacteria</taxon>
        <taxon>Bacillati</taxon>
        <taxon>Cyanobacteriota</taxon>
        <taxon>Cyanophyceae</taxon>
        <taxon>Nodosilineales</taxon>
        <taxon>Cymatolegaceae</taxon>
        <taxon>Leptothoe</taxon>
        <taxon>Leptothoe spongobia</taxon>
    </lineage>
</organism>
<feature type="compositionally biased region" description="Polar residues" evidence="1">
    <location>
        <begin position="62"/>
        <end position="74"/>
    </location>
</feature>
<name>A0A947GFV1_9CYAN</name>
<evidence type="ECO:0000259" key="2">
    <source>
        <dbReference type="Pfam" id="PF13699"/>
    </source>
</evidence>
<dbReference type="RefSeq" id="WP_215607581.1">
    <property type="nucleotide sequence ID" value="NZ_JADOES010000004.1"/>
</dbReference>